<feature type="transmembrane region" description="Helical" evidence="7">
    <location>
        <begin position="329"/>
        <end position="350"/>
    </location>
</feature>
<protein>
    <recommendedName>
        <fullName evidence="10">Lipopolysaccharide biosynthesis protein</fullName>
    </recommendedName>
</protein>
<dbReference type="InterPro" id="IPR050833">
    <property type="entry name" value="Poly_Biosynth_Transport"/>
</dbReference>
<evidence type="ECO:0000313" key="9">
    <source>
        <dbReference type="Proteomes" id="UP000078396"/>
    </source>
</evidence>
<feature type="transmembrane region" description="Helical" evidence="7">
    <location>
        <begin position="176"/>
        <end position="196"/>
    </location>
</feature>
<evidence type="ECO:0000256" key="4">
    <source>
        <dbReference type="ARBA" id="ARBA00022692"/>
    </source>
</evidence>
<feature type="transmembrane region" description="Helical" evidence="7">
    <location>
        <begin position="294"/>
        <end position="317"/>
    </location>
</feature>
<name>A0A178M4S3_MYCIR</name>
<evidence type="ECO:0000256" key="5">
    <source>
        <dbReference type="ARBA" id="ARBA00022989"/>
    </source>
</evidence>
<comment type="subcellular location">
    <subcellularLocation>
        <location evidence="1">Cell membrane</location>
        <topology evidence="1">Multi-pass membrane protein</topology>
    </subcellularLocation>
</comment>
<keyword evidence="6 7" id="KW-0472">Membrane</keyword>
<accession>A0A178M4S3</accession>
<evidence type="ECO:0008006" key="10">
    <source>
        <dbReference type="Google" id="ProtNLM"/>
    </source>
</evidence>
<feature type="transmembrane region" description="Helical" evidence="7">
    <location>
        <begin position="85"/>
        <end position="108"/>
    </location>
</feature>
<keyword evidence="5 7" id="KW-1133">Transmembrane helix</keyword>
<dbReference type="OrthoDB" id="9770347at2"/>
<dbReference type="EMBL" id="LWCS01000001">
    <property type="protein sequence ID" value="OAN42377.1"/>
    <property type="molecule type" value="Genomic_DNA"/>
</dbReference>
<dbReference type="Pfam" id="PF13440">
    <property type="entry name" value="Polysacc_synt_3"/>
    <property type="match status" value="1"/>
</dbReference>
<proteinExistence type="inferred from homology"/>
<evidence type="ECO:0000256" key="2">
    <source>
        <dbReference type="ARBA" id="ARBA00007430"/>
    </source>
</evidence>
<feature type="transmembrane region" description="Helical" evidence="7">
    <location>
        <begin position="49"/>
        <end position="73"/>
    </location>
</feature>
<keyword evidence="3" id="KW-1003">Cell membrane</keyword>
<feature type="transmembrane region" description="Helical" evidence="7">
    <location>
        <begin position="420"/>
        <end position="441"/>
    </location>
</feature>
<feature type="transmembrane region" description="Helical" evidence="7">
    <location>
        <begin position="447"/>
        <end position="471"/>
    </location>
</feature>
<reference evidence="8 9" key="1">
    <citation type="submission" date="2016-04" db="EMBL/GenBank/DDBJ databases">
        <title>Draft Genome Sequences of Staphylococcus capitis Strain H36, S. capitis Strain H65, S. cohnii Strain H62, S. hominis Strain H69, Mycobacterium iranicum Strain H39, Plantibacter sp. Strain H53, Pseudomonas oryzihabitans Strain H72, and Microbacterium sp. Strain H83, isolated from residential settings.</title>
        <authorList>
            <person name="Lymperopoulou D."/>
            <person name="Adams R.I."/>
            <person name="Lindow S."/>
            <person name="Coil D.A."/>
            <person name="Jospin G."/>
            <person name="Eisen J.A."/>
        </authorList>
    </citation>
    <scope>NUCLEOTIDE SEQUENCE [LARGE SCALE GENOMIC DNA]</scope>
    <source>
        <strain evidence="8 9">H39</strain>
    </source>
</reference>
<gene>
    <name evidence="8" type="ORF">A4X20_01375</name>
</gene>
<dbReference type="PANTHER" id="PTHR30250:SF10">
    <property type="entry name" value="LIPOPOLYSACCHARIDE BIOSYNTHESIS PROTEIN WZXC"/>
    <property type="match status" value="1"/>
</dbReference>
<comment type="caution">
    <text evidence="8">The sequence shown here is derived from an EMBL/GenBank/DDBJ whole genome shotgun (WGS) entry which is preliminary data.</text>
</comment>
<sequence>MTAPDGASLQGTAVRGGVAVIIGQLARTVIQLAGLILLARLLTPADFGLVAMVTSIIGVTSVLSDFGLSLAIMREANLDPRIRDSLFYINTVLALATAGLVWLAAPAIAAFYGEPRLEEVTRWLALFVGIAGMAPQFRAELARTHKFKSLASVDTIAQGVALVAACIAAVRGAGYWAVVIQQGTAALVLVVSLVALSRYVPRSLPRLHGVKEHVSLGAASLGIDVTNYAAVYAAPAAIGQALGATAVGLYTRAFQLVAFPLVQLAGPLTRVVVPILAHVEDGPKLVAAAKRIQLAMAYALLPILALIIIGGADLIDILFGPEWRPSGRIAQILAVGGVFQIFGYVNYWLYTRKGRMGLLWAIDGSVWIPITAAYFIFNAHGAVWVATLYALSLLLNWLASTLIGLHRLGLPALEFLKPSLIRLALLTPVVTVGLVVSELLARDGWSAIWTFTGATASALFVVAALLLVPVFRGELRDFLQILANVRKRKL</sequence>
<dbReference type="CDD" id="cd13127">
    <property type="entry name" value="MATE_tuaB_like"/>
    <property type="match status" value="1"/>
</dbReference>
<evidence type="ECO:0000256" key="1">
    <source>
        <dbReference type="ARBA" id="ARBA00004651"/>
    </source>
</evidence>
<dbReference type="GO" id="GO:0005886">
    <property type="term" value="C:plasma membrane"/>
    <property type="evidence" value="ECO:0007669"/>
    <property type="project" value="UniProtKB-SubCell"/>
</dbReference>
<dbReference type="Proteomes" id="UP000078396">
    <property type="component" value="Unassembled WGS sequence"/>
</dbReference>
<feature type="transmembrane region" description="Helical" evidence="7">
    <location>
        <begin position="383"/>
        <end position="408"/>
    </location>
</feature>
<evidence type="ECO:0000256" key="3">
    <source>
        <dbReference type="ARBA" id="ARBA00022475"/>
    </source>
</evidence>
<evidence type="ECO:0000313" key="8">
    <source>
        <dbReference type="EMBL" id="OAN42377.1"/>
    </source>
</evidence>
<feature type="transmembrane region" description="Helical" evidence="7">
    <location>
        <begin position="149"/>
        <end position="170"/>
    </location>
</feature>
<dbReference type="RefSeq" id="WP_064279712.1">
    <property type="nucleotide sequence ID" value="NZ_LWCS01000001.1"/>
</dbReference>
<feature type="transmembrane region" description="Helical" evidence="7">
    <location>
        <begin position="120"/>
        <end position="137"/>
    </location>
</feature>
<keyword evidence="4 7" id="KW-0812">Transmembrane</keyword>
<feature type="transmembrane region" description="Helical" evidence="7">
    <location>
        <begin position="357"/>
        <end position="377"/>
    </location>
</feature>
<organism evidence="8 9">
    <name type="scientific">Mycolicibacterium iranicum</name>
    <name type="common">Mycobacterium iranicum</name>
    <dbReference type="NCBI Taxonomy" id="912594"/>
    <lineage>
        <taxon>Bacteria</taxon>
        <taxon>Bacillati</taxon>
        <taxon>Actinomycetota</taxon>
        <taxon>Actinomycetes</taxon>
        <taxon>Mycobacteriales</taxon>
        <taxon>Mycobacteriaceae</taxon>
        <taxon>Mycolicibacterium</taxon>
    </lineage>
</organism>
<evidence type="ECO:0000256" key="6">
    <source>
        <dbReference type="ARBA" id="ARBA00023136"/>
    </source>
</evidence>
<dbReference type="AlphaFoldDB" id="A0A178M4S3"/>
<dbReference type="PANTHER" id="PTHR30250">
    <property type="entry name" value="PST FAMILY PREDICTED COLANIC ACID TRANSPORTER"/>
    <property type="match status" value="1"/>
</dbReference>
<evidence type="ECO:0000256" key="7">
    <source>
        <dbReference type="SAM" id="Phobius"/>
    </source>
</evidence>
<comment type="similarity">
    <text evidence="2">Belongs to the polysaccharide synthase family.</text>
</comment>